<reference evidence="1 2" key="1">
    <citation type="submission" date="2021-06" db="EMBL/GenBank/DDBJ databases">
        <authorList>
            <person name="Palmer J.M."/>
        </authorList>
    </citation>
    <scope>NUCLEOTIDE SEQUENCE [LARGE SCALE GENOMIC DNA]</scope>
    <source>
        <strain evidence="1 2">CL_MEX2019</strain>
        <tissue evidence="1">Muscle</tissue>
    </source>
</reference>
<dbReference type="EMBL" id="JAHUTJ010000960">
    <property type="protein sequence ID" value="MED6264303.1"/>
    <property type="molecule type" value="Genomic_DNA"/>
</dbReference>
<gene>
    <name evidence="1" type="ORF">CHARACLAT_013387</name>
</gene>
<sequence length="85" mass="9561">MNQLPGVPVHEWIYRPSSRFWSCTGLVLVGRAWKTFTGRCLGGIFITSADFFRCRGAAALLPPRRLSSSLYLQGWPATLQRKPAH</sequence>
<comment type="caution">
    <text evidence="1">The sequence shown here is derived from an EMBL/GenBank/DDBJ whole genome shotgun (WGS) entry which is preliminary data.</text>
</comment>
<dbReference type="Proteomes" id="UP001352852">
    <property type="component" value="Unassembled WGS sequence"/>
</dbReference>
<protein>
    <submittedName>
        <fullName evidence="1">Uncharacterized protein</fullName>
    </submittedName>
</protein>
<proteinExistence type="predicted"/>
<accession>A0ABU7CMV0</accession>
<keyword evidence="2" id="KW-1185">Reference proteome</keyword>
<name>A0ABU7CMV0_9TELE</name>
<evidence type="ECO:0000313" key="1">
    <source>
        <dbReference type="EMBL" id="MED6264303.1"/>
    </source>
</evidence>
<organism evidence="1 2">
    <name type="scientific">Characodon lateralis</name>
    <dbReference type="NCBI Taxonomy" id="208331"/>
    <lineage>
        <taxon>Eukaryota</taxon>
        <taxon>Metazoa</taxon>
        <taxon>Chordata</taxon>
        <taxon>Craniata</taxon>
        <taxon>Vertebrata</taxon>
        <taxon>Euteleostomi</taxon>
        <taxon>Actinopterygii</taxon>
        <taxon>Neopterygii</taxon>
        <taxon>Teleostei</taxon>
        <taxon>Neoteleostei</taxon>
        <taxon>Acanthomorphata</taxon>
        <taxon>Ovalentaria</taxon>
        <taxon>Atherinomorphae</taxon>
        <taxon>Cyprinodontiformes</taxon>
        <taxon>Goodeidae</taxon>
        <taxon>Characodon</taxon>
    </lineage>
</organism>
<evidence type="ECO:0000313" key="2">
    <source>
        <dbReference type="Proteomes" id="UP001352852"/>
    </source>
</evidence>